<evidence type="ECO:0000313" key="5">
    <source>
        <dbReference type="Proteomes" id="UP001176468"/>
    </source>
</evidence>
<accession>A0ABT9A028</accession>
<comment type="similarity">
    <text evidence="1">Belongs to the short-chain dehydrogenases/reductases (SDR) family.</text>
</comment>
<dbReference type="Pfam" id="PF13561">
    <property type="entry name" value="adh_short_C2"/>
    <property type="match status" value="1"/>
</dbReference>
<feature type="domain" description="Ketoreductase" evidence="3">
    <location>
        <begin position="8"/>
        <end position="190"/>
    </location>
</feature>
<name>A0ABT9A028_9SPHN</name>
<proteinExistence type="inferred from homology"/>
<dbReference type="InterPro" id="IPR057326">
    <property type="entry name" value="KR_dom"/>
</dbReference>
<dbReference type="SUPFAM" id="SSF51735">
    <property type="entry name" value="NAD(P)-binding Rossmann-fold domains"/>
    <property type="match status" value="1"/>
</dbReference>
<evidence type="ECO:0000256" key="1">
    <source>
        <dbReference type="ARBA" id="ARBA00006484"/>
    </source>
</evidence>
<evidence type="ECO:0000313" key="4">
    <source>
        <dbReference type="EMBL" id="MDO7843174.1"/>
    </source>
</evidence>
<dbReference type="SMART" id="SM00822">
    <property type="entry name" value="PKS_KR"/>
    <property type="match status" value="1"/>
</dbReference>
<evidence type="ECO:0000256" key="2">
    <source>
        <dbReference type="ARBA" id="ARBA00023002"/>
    </source>
</evidence>
<dbReference type="NCBIfam" id="NF005559">
    <property type="entry name" value="PRK07231.1"/>
    <property type="match status" value="1"/>
</dbReference>
<dbReference type="EMBL" id="JAUQSZ010000008">
    <property type="protein sequence ID" value="MDO7843174.1"/>
    <property type="molecule type" value="Genomic_DNA"/>
</dbReference>
<dbReference type="InterPro" id="IPR002347">
    <property type="entry name" value="SDR_fam"/>
</dbReference>
<dbReference type="RefSeq" id="WP_304561630.1">
    <property type="nucleotide sequence ID" value="NZ_JAUQSZ010000008.1"/>
</dbReference>
<dbReference type="PRINTS" id="PR00081">
    <property type="entry name" value="GDHRDH"/>
</dbReference>
<sequence length="249" mass="25531">MDLKLNGKVAIVTGASRGLGAAAARALVAEGVKVVVTGRSQAELEALAAEYPGDVHAIVCDMRDMATVADLAPRTVAHFGQIDIVVNNAGIAPAGAFLDQTVDGLVEVMAVNVIAPAVLSQAAGRYMVAQKSGKIINIASISGIRGKAVLVGYSASKGGIIQLTKALAAEWGRHNVQVNAIAPGAFVTEAQAAVVNDPEVRMKRTRKIPAGRMADPAEMAGMVCYLASELSDFVTGAVLTIDGGETAKI</sequence>
<dbReference type="PRINTS" id="PR00080">
    <property type="entry name" value="SDRFAMILY"/>
</dbReference>
<dbReference type="EC" id="1.1.1.47" evidence="4"/>
<keyword evidence="5" id="KW-1185">Reference proteome</keyword>
<dbReference type="InterPro" id="IPR020904">
    <property type="entry name" value="Sc_DH/Rdtase_CS"/>
</dbReference>
<protein>
    <submittedName>
        <fullName evidence="4">Glucose 1-dehydrogenase</fullName>
        <ecNumber evidence="4">1.1.1.47</ecNumber>
    </submittedName>
</protein>
<evidence type="ECO:0000259" key="3">
    <source>
        <dbReference type="SMART" id="SM00822"/>
    </source>
</evidence>
<dbReference type="PANTHER" id="PTHR42760:SF133">
    <property type="entry name" value="3-OXOACYL-[ACYL-CARRIER-PROTEIN] REDUCTASE"/>
    <property type="match status" value="1"/>
</dbReference>
<dbReference type="PANTHER" id="PTHR42760">
    <property type="entry name" value="SHORT-CHAIN DEHYDROGENASES/REDUCTASES FAMILY MEMBER"/>
    <property type="match status" value="1"/>
</dbReference>
<organism evidence="4 5">
    <name type="scientific">Sphingomonas immobilis</name>
    <dbReference type="NCBI Taxonomy" id="3063997"/>
    <lineage>
        <taxon>Bacteria</taxon>
        <taxon>Pseudomonadati</taxon>
        <taxon>Pseudomonadota</taxon>
        <taxon>Alphaproteobacteria</taxon>
        <taxon>Sphingomonadales</taxon>
        <taxon>Sphingomonadaceae</taxon>
        <taxon>Sphingomonas</taxon>
    </lineage>
</organism>
<dbReference type="InterPro" id="IPR036291">
    <property type="entry name" value="NAD(P)-bd_dom_sf"/>
</dbReference>
<comment type="caution">
    <text evidence="4">The sequence shown here is derived from an EMBL/GenBank/DDBJ whole genome shotgun (WGS) entry which is preliminary data.</text>
</comment>
<dbReference type="Gene3D" id="3.40.50.720">
    <property type="entry name" value="NAD(P)-binding Rossmann-like Domain"/>
    <property type="match status" value="1"/>
</dbReference>
<gene>
    <name evidence="4" type="ORF">Q5H94_12640</name>
</gene>
<reference evidence="4" key="1">
    <citation type="submission" date="2023-07" db="EMBL/GenBank/DDBJ databases">
        <authorList>
            <person name="Kim M.K."/>
        </authorList>
    </citation>
    <scope>NUCLEOTIDE SEQUENCE</scope>
    <source>
        <strain evidence="4">CA1-15</strain>
    </source>
</reference>
<dbReference type="Proteomes" id="UP001176468">
    <property type="component" value="Unassembled WGS sequence"/>
</dbReference>
<dbReference type="PROSITE" id="PS00061">
    <property type="entry name" value="ADH_SHORT"/>
    <property type="match status" value="1"/>
</dbReference>
<dbReference type="GO" id="GO:0047936">
    <property type="term" value="F:glucose 1-dehydrogenase [NAD(P)+] activity"/>
    <property type="evidence" value="ECO:0007669"/>
    <property type="project" value="UniProtKB-EC"/>
</dbReference>
<keyword evidence="2 4" id="KW-0560">Oxidoreductase</keyword>